<accession>A0A7V1CWG8</accession>
<feature type="transmembrane region" description="Helical" evidence="8">
    <location>
        <begin position="283"/>
        <end position="300"/>
    </location>
</feature>
<dbReference type="NCBIfam" id="TIGR00882">
    <property type="entry name" value="2A0105"/>
    <property type="match status" value="1"/>
</dbReference>
<dbReference type="GO" id="GO:0015528">
    <property type="term" value="F:lactose:proton symporter activity"/>
    <property type="evidence" value="ECO:0007669"/>
    <property type="project" value="TreeGrafter"/>
</dbReference>
<keyword evidence="2" id="KW-0813">Transport</keyword>
<dbReference type="EMBL" id="DRGM01000044">
    <property type="protein sequence ID" value="HEA15586.1"/>
    <property type="molecule type" value="Genomic_DNA"/>
</dbReference>
<dbReference type="NCBIfam" id="NF007077">
    <property type="entry name" value="PRK09528.1"/>
    <property type="match status" value="1"/>
</dbReference>
<dbReference type="Pfam" id="PF01306">
    <property type="entry name" value="LacY_symp"/>
    <property type="match status" value="1"/>
</dbReference>
<feature type="transmembrane region" description="Helical" evidence="8">
    <location>
        <begin position="142"/>
        <end position="160"/>
    </location>
</feature>
<feature type="transmembrane region" description="Helical" evidence="8">
    <location>
        <begin position="41"/>
        <end position="59"/>
    </location>
</feature>
<feature type="transmembrane region" description="Helical" evidence="8">
    <location>
        <begin position="207"/>
        <end position="230"/>
    </location>
</feature>
<keyword evidence="3" id="KW-1003">Cell membrane</keyword>
<dbReference type="InterPro" id="IPR000576">
    <property type="entry name" value="LacY/RafB_perm_fam"/>
</dbReference>
<evidence type="ECO:0000256" key="1">
    <source>
        <dbReference type="ARBA" id="ARBA00004429"/>
    </source>
</evidence>
<dbReference type="SUPFAM" id="SSF103473">
    <property type="entry name" value="MFS general substrate transporter"/>
    <property type="match status" value="1"/>
</dbReference>
<comment type="caution">
    <text evidence="9">The sequence shown here is derived from an EMBL/GenBank/DDBJ whole genome shotgun (WGS) entry which is preliminary data.</text>
</comment>
<evidence type="ECO:0000256" key="7">
    <source>
        <dbReference type="ARBA" id="ARBA00023136"/>
    </source>
</evidence>
<feature type="transmembrane region" description="Helical" evidence="8">
    <location>
        <begin position="340"/>
        <end position="364"/>
    </location>
</feature>
<name>A0A7V1CWG8_9GAMM</name>
<dbReference type="PRINTS" id="PR00174">
    <property type="entry name" value="LACYSMPORT"/>
</dbReference>
<dbReference type="PANTHER" id="PTHR23522:SF10">
    <property type="entry name" value="3-PHENYLPROPIONIC ACID TRANSPORTER-RELATED"/>
    <property type="match status" value="1"/>
</dbReference>
<proteinExistence type="predicted"/>
<dbReference type="PANTHER" id="PTHR23522">
    <property type="entry name" value="BLL5896 PROTEIN"/>
    <property type="match status" value="1"/>
</dbReference>
<evidence type="ECO:0000256" key="8">
    <source>
        <dbReference type="SAM" id="Phobius"/>
    </source>
</evidence>
<feature type="transmembrane region" description="Helical" evidence="8">
    <location>
        <begin position="250"/>
        <end position="271"/>
    </location>
</feature>
<dbReference type="Gene3D" id="1.20.1250.20">
    <property type="entry name" value="MFS general substrate transporter like domains"/>
    <property type="match status" value="2"/>
</dbReference>
<comment type="subcellular location">
    <subcellularLocation>
        <location evidence="1">Cell inner membrane</location>
        <topology evidence="1">Multi-pass membrane protein</topology>
    </subcellularLocation>
</comment>
<evidence type="ECO:0000256" key="3">
    <source>
        <dbReference type="ARBA" id="ARBA00022475"/>
    </source>
</evidence>
<feature type="transmembrane region" description="Helical" evidence="8">
    <location>
        <begin position="97"/>
        <end position="121"/>
    </location>
</feature>
<evidence type="ECO:0000256" key="2">
    <source>
        <dbReference type="ARBA" id="ARBA00022448"/>
    </source>
</evidence>
<feature type="transmembrane region" description="Helical" evidence="8">
    <location>
        <begin position="306"/>
        <end position="328"/>
    </location>
</feature>
<keyword evidence="6 8" id="KW-1133">Transmembrane helix</keyword>
<gene>
    <name evidence="9" type="ORF">ENH88_03885</name>
</gene>
<organism evidence="9">
    <name type="scientific">Pseudoalteromonas prydzensis</name>
    <dbReference type="NCBI Taxonomy" id="182141"/>
    <lineage>
        <taxon>Bacteria</taxon>
        <taxon>Pseudomonadati</taxon>
        <taxon>Pseudomonadota</taxon>
        <taxon>Gammaproteobacteria</taxon>
        <taxon>Alteromonadales</taxon>
        <taxon>Pseudoalteromonadaceae</taxon>
        <taxon>Pseudoalteromonas</taxon>
    </lineage>
</organism>
<protein>
    <submittedName>
        <fullName evidence="9">MFS transporter</fullName>
    </submittedName>
</protein>
<sequence>MSSNYRLLSAIFFVYFMAWSFSFSLFPVWLSQKVGLNGEEVGIVFSANSLMALFIMPFYGIFQDKLGLKKALLYFIAFFMLMIGPFVNYVYEPLLHSNFYLAVIVGGVVFSCAFLAGVGALESYIDKQSRATHFEFGKARMWGSLGWATASYFTGLSFNLAPSLNYWLSSVAAICLIGLLLFVKVTITDREMLPVRRFSPIRQLQEFFKITGLWRLSVFVVGVSCIYGVFDQQFAIYYTTFFATPEQGRAYFGYLTSIQVIFEAVAMYLAVKWVNKLGVKNSLLVSGVLMATRIYCSGIVDDSLSISILKLLHAIELPLMLIALFKYINMHFEAKYSAMVYIIGFQFTVQAMAAIFGVAVGIVYDHLGFALVYQYLGLIVCVFIVISFFVLKTDSAKRNRVGSA</sequence>
<feature type="transmembrane region" description="Helical" evidence="8">
    <location>
        <begin position="71"/>
        <end position="91"/>
    </location>
</feature>
<reference evidence="9" key="1">
    <citation type="journal article" date="2020" name="mSystems">
        <title>Genome- and Community-Level Interaction Insights into Carbon Utilization and Element Cycling Functions of Hydrothermarchaeota in Hydrothermal Sediment.</title>
        <authorList>
            <person name="Zhou Z."/>
            <person name="Liu Y."/>
            <person name="Xu W."/>
            <person name="Pan J."/>
            <person name="Luo Z.H."/>
            <person name="Li M."/>
        </authorList>
    </citation>
    <scope>NUCLEOTIDE SEQUENCE [LARGE SCALE GENOMIC DNA]</scope>
    <source>
        <strain evidence="9">HyVt-346</strain>
    </source>
</reference>
<keyword evidence="4" id="KW-0997">Cell inner membrane</keyword>
<dbReference type="RefSeq" id="WP_304179710.1">
    <property type="nucleotide sequence ID" value="NZ_DRGM01000044.1"/>
</dbReference>
<feature type="transmembrane region" description="Helical" evidence="8">
    <location>
        <begin position="370"/>
        <end position="391"/>
    </location>
</feature>
<keyword evidence="7 8" id="KW-0472">Membrane</keyword>
<dbReference type="InterPro" id="IPR036259">
    <property type="entry name" value="MFS_trans_sf"/>
</dbReference>
<evidence type="ECO:0000256" key="4">
    <source>
        <dbReference type="ARBA" id="ARBA00022519"/>
    </source>
</evidence>
<feature type="transmembrane region" description="Helical" evidence="8">
    <location>
        <begin position="7"/>
        <end position="29"/>
    </location>
</feature>
<dbReference type="GO" id="GO:0030395">
    <property type="term" value="F:lactose binding"/>
    <property type="evidence" value="ECO:0007669"/>
    <property type="project" value="TreeGrafter"/>
</dbReference>
<dbReference type="AlphaFoldDB" id="A0A7V1CWG8"/>
<keyword evidence="5 8" id="KW-0812">Transmembrane</keyword>
<dbReference type="GO" id="GO:0005886">
    <property type="term" value="C:plasma membrane"/>
    <property type="evidence" value="ECO:0007669"/>
    <property type="project" value="UniProtKB-SubCell"/>
</dbReference>
<evidence type="ECO:0000256" key="5">
    <source>
        <dbReference type="ARBA" id="ARBA00022692"/>
    </source>
</evidence>
<evidence type="ECO:0000256" key="6">
    <source>
        <dbReference type="ARBA" id="ARBA00022989"/>
    </source>
</evidence>
<evidence type="ECO:0000313" key="9">
    <source>
        <dbReference type="EMBL" id="HEA15586.1"/>
    </source>
</evidence>
<dbReference type="Proteomes" id="UP000886188">
    <property type="component" value="Unassembled WGS sequence"/>
</dbReference>
<feature type="transmembrane region" description="Helical" evidence="8">
    <location>
        <begin position="166"/>
        <end position="187"/>
    </location>
</feature>